<proteinExistence type="inferred from homology"/>
<dbReference type="PANTHER" id="PTHR16301:SF20">
    <property type="entry name" value="IMPACT FAMILY MEMBER YIGZ"/>
    <property type="match status" value="1"/>
</dbReference>
<dbReference type="PROSITE" id="PS00910">
    <property type="entry name" value="UPF0029"/>
    <property type="match status" value="1"/>
</dbReference>
<dbReference type="OrthoDB" id="9813771at2"/>
<evidence type="ECO:0000259" key="2">
    <source>
        <dbReference type="Pfam" id="PF01205"/>
    </source>
</evidence>
<dbReference type="InterPro" id="IPR001498">
    <property type="entry name" value="Impact_N"/>
</dbReference>
<dbReference type="InterPro" id="IPR020568">
    <property type="entry name" value="Ribosomal_Su5_D2-typ_SF"/>
</dbReference>
<protein>
    <submittedName>
        <fullName evidence="3">YigZ family protein</fullName>
    </submittedName>
</protein>
<dbReference type="Proteomes" id="UP000321196">
    <property type="component" value="Unassembled WGS sequence"/>
</dbReference>
<comment type="similarity">
    <text evidence="1">Belongs to the IMPACT family.</text>
</comment>
<keyword evidence="4" id="KW-1185">Reference proteome</keyword>
<dbReference type="InterPro" id="IPR023582">
    <property type="entry name" value="Impact"/>
</dbReference>
<dbReference type="InterPro" id="IPR020569">
    <property type="entry name" value="UPF0029_Impact_CS"/>
</dbReference>
<name>A0A5C8HQV9_9MICO</name>
<gene>
    <name evidence="3" type="ORF">FVP60_01315</name>
</gene>
<dbReference type="GO" id="GO:0005737">
    <property type="term" value="C:cytoplasm"/>
    <property type="evidence" value="ECO:0007669"/>
    <property type="project" value="TreeGrafter"/>
</dbReference>
<reference evidence="3 4" key="1">
    <citation type="submission" date="2019-08" db="EMBL/GenBank/DDBJ databases">
        <authorList>
            <person name="Dong K."/>
        </authorList>
    </citation>
    <scope>NUCLEOTIDE SEQUENCE [LARGE SCALE GENOMIC DNA]</scope>
    <source>
        <strain evidence="3 4">M4-8</strain>
    </source>
</reference>
<dbReference type="Pfam" id="PF01205">
    <property type="entry name" value="Impact_N"/>
    <property type="match status" value="1"/>
</dbReference>
<dbReference type="InterPro" id="IPR036956">
    <property type="entry name" value="Impact_N_sf"/>
</dbReference>
<dbReference type="PANTHER" id="PTHR16301">
    <property type="entry name" value="IMPACT-RELATED"/>
    <property type="match status" value="1"/>
</dbReference>
<organism evidence="3 4">
    <name type="scientific">Microbacterium mitrae</name>
    <dbReference type="NCBI Taxonomy" id="664640"/>
    <lineage>
        <taxon>Bacteria</taxon>
        <taxon>Bacillati</taxon>
        <taxon>Actinomycetota</taxon>
        <taxon>Actinomycetes</taxon>
        <taxon>Micrococcales</taxon>
        <taxon>Microbacteriaceae</taxon>
        <taxon>Microbacterium</taxon>
    </lineage>
</organism>
<evidence type="ECO:0000313" key="4">
    <source>
        <dbReference type="Proteomes" id="UP000321196"/>
    </source>
</evidence>
<comment type="caution">
    <text evidence="3">The sequence shown here is derived from an EMBL/GenBank/DDBJ whole genome shotgun (WGS) entry which is preliminary data.</text>
</comment>
<feature type="domain" description="Impact N-terminal" evidence="2">
    <location>
        <begin position="21"/>
        <end position="123"/>
    </location>
</feature>
<dbReference type="EMBL" id="VRSW01000001">
    <property type="protein sequence ID" value="TXK05662.1"/>
    <property type="molecule type" value="Genomic_DNA"/>
</dbReference>
<evidence type="ECO:0000313" key="3">
    <source>
        <dbReference type="EMBL" id="TXK05662.1"/>
    </source>
</evidence>
<evidence type="ECO:0000256" key="1">
    <source>
        <dbReference type="ARBA" id="ARBA00007665"/>
    </source>
</evidence>
<dbReference type="AlphaFoldDB" id="A0A5C8HQV9"/>
<sequence>MSGQHYLALAAPASAEIEVLRSRFLCTLTPASSDAAAREVWAGTKEQYRDARHHCLAFVIGPDRALRRASDDGEPGGTAGAPMLAVLDGSGVSDIVAVVTRWFGGTLLGTGGLIRAYSDAVRAGLAAAQTVRRELVVQQRFTLPLASAGAVEAELRRRGFAIVSAEWEADVTVTVGSNDATAATLPGILAALTAGTVVPQPAGTRWIDVA</sequence>
<dbReference type="RefSeq" id="WP_147824473.1">
    <property type="nucleotide sequence ID" value="NZ_BAAARG010000001.1"/>
</dbReference>
<dbReference type="Gene3D" id="3.30.230.30">
    <property type="entry name" value="Impact, N-terminal domain"/>
    <property type="match status" value="1"/>
</dbReference>
<accession>A0A5C8HQV9</accession>
<dbReference type="SUPFAM" id="SSF54211">
    <property type="entry name" value="Ribosomal protein S5 domain 2-like"/>
    <property type="match status" value="1"/>
</dbReference>
<dbReference type="GO" id="GO:0006446">
    <property type="term" value="P:regulation of translational initiation"/>
    <property type="evidence" value="ECO:0007669"/>
    <property type="project" value="TreeGrafter"/>
</dbReference>